<evidence type="ECO:0000256" key="2">
    <source>
        <dbReference type="ARBA" id="ARBA00022450"/>
    </source>
</evidence>
<keyword evidence="9" id="KW-1185">Reference proteome</keyword>
<dbReference type="Gene3D" id="3.30.559.30">
    <property type="entry name" value="Nonribosomal peptide synthetase, condensation domain"/>
    <property type="match status" value="4"/>
</dbReference>
<dbReference type="FunFam" id="3.30.300.30:FF:000010">
    <property type="entry name" value="Enterobactin synthetase component F"/>
    <property type="match status" value="2"/>
</dbReference>
<dbReference type="PROSITE" id="PS00455">
    <property type="entry name" value="AMP_BINDING"/>
    <property type="match status" value="3"/>
</dbReference>
<dbReference type="FunFam" id="3.40.50.980:FF:000001">
    <property type="entry name" value="Non-ribosomal peptide synthetase"/>
    <property type="match status" value="2"/>
</dbReference>
<dbReference type="GO" id="GO:0017000">
    <property type="term" value="P:antibiotic biosynthetic process"/>
    <property type="evidence" value="ECO:0007669"/>
    <property type="project" value="UniProtKB-KW"/>
</dbReference>
<dbReference type="SUPFAM" id="SSF47336">
    <property type="entry name" value="ACP-like"/>
    <property type="match status" value="3"/>
</dbReference>
<dbReference type="InterPro" id="IPR036736">
    <property type="entry name" value="ACP-like_sf"/>
</dbReference>
<dbReference type="Pfam" id="PF00550">
    <property type="entry name" value="PP-binding"/>
    <property type="match status" value="3"/>
</dbReference>
<dbReference type="InterPro" id="IPR042099">
    <property type="entry name" value="ANL_N_sf"/>
</dbReference>
<dbReference type="Gene3D" id="3.30.559.10">
    <property type="entry name" value="Chloramphenicol acetyltransferase-like domain"/>
    <property type="match status" value="4"/>
</dbReference>
<feature type="domain" description="Carrier" evidence="7">
    <location>
        <begin position="3043"/>
        <end position="3117"/>
    </location>
</feature>
<dbReference type="GO" id="GO:0008610">
    <property type="term" value="P:lipid biosynthetic process"/>
    <property type="evidence" value="ECO:0007669"/>
    <property type="project" value="UniProtKB-ARBA"/>
</dbReference>
<sequence length="3619" mass="385365">MSQRPRVIEDLLPLSPLQEGFLFHNAYDEAGVDVYNVQTYFDLDGPVDVPALKAAGAALLRRHGALRACFRYQGLSRPTQVVLREVALPWHEVDLTGAADQETALAAAMNDDRGRRFDLATPPLIRFTLIRLGGPRYRFVLTNHHVLLDGWSMPVLLRDLMALYESAGDDAPLPAVRPYRDHLAWLAARDKPAAEAAWRAALSGVDAPTIVCPDRGGAGHPDAITTALPEDETARLADWARAQGVTVNTVAQVAWALVLGATTGRHDVVFGVVVSGRPPELTGVEGMVGMFINTLPLRVSVRAGEPVGDLLRRVQSEQARLLDHQHVGLADVQRLAGVGELFDTSMVFENYPNDGHDGDRVVRGVRVQPGLGRDATHYTLGFVVAPGERLRLRLDHQPDRVSTVDAQRILDRVLLVLRAMTADATRAVGALDLLLPGEHARTVVEWNDTAADVPAGTLAELFEAQVARTPDATALSVGDTEITYAGLNADANRLARLLAGHGVGPEVRVAVVLPRGRALVTALLAITKAGGVHVPIDPGYPAERVAFLLDDASPAVVLTDTGVEVASGAAVVLDAPGTVDRLAAMPAHDLGLRPPVASAAYVIYTSGSTGTPKGVVVSHTGVASLAHAQAERFAIRPDSRVLQFASPSFDAAVAEIVVTLLAGACLVLADGDDLMPGPALANLLTAQRVSHVTLPPSALAASRVDEFPPDTAVVVAGEDCPPELVDRWSRGRRMINAYGPTETTVCVSMSEPLSGSARPIGDPITNTRAYVLDFALRPAAPGVVGELYVAGPGLARGYLGRPVTTADRFVACPFGTGERMYRTGDLVRWNADGQLEFAGRADRQVKVRGHRVEPAEVESALLRHPDVAAAVVVARDDRLVAHVVAENEPDPAALRTFLAAALPAHAVPSAVVVVDEIPLTPNGKIDRDALPAPDGTTGTAYRAPRDFREELLCGLFADVLGVPRVGVDDSFFDLGGHSLLATRLVGRVRAELDAELSIKQLFEAPTVAGVSRAVGAAGRARRAVEPVPRPERLPLSFAQQRLWFLNRFSSDGAAYHVPAALRLTGTLDVAALTAALRDVVARHEPLRTVFPEDGEGPHQVVLDTADVDLVPTPTTETELADAMSAAVRVPFDLSAEPPLRAVLYRLAAEEHVVLVVVHHIAADGGSLLPLARDLVTAYRARRAGAAPDWAEPPVRYADYTLWQREILGAEDDPGSEISRQLAHWTSTLDGLPTALDLPFDRPRTAGTRGAAVEFALPADLHTRLVSLAREHRATLFMVVRGGLATLLSRLGAGTDIPIGAPVDGRADDAVADLVGLFVNTLVLRTDLSGAPTFRELLGRVRATDLAAHTNQDVPFERLVEVLNPERSTTHHPLFQVAVSVDGASGQRAGTRLADLDGLTVATVPVRTEAAKFDLSLNIAERYTAEGTPDGLDCRFTYRTDLFDRATVEALATRLTGVFTQVTADPDRPVSSVDVLVPGERARLLTEWPSSGRSGEGRATTHLADVVESLAATAPGAPAVSFRESTLTYGELNATANQLARELRARGVGAESRVAVLLPRSARLVVALLAVVKAGAAYVPVDPRAPADRIAFVLADATPAAVIDADLLDGDGWRAHPAADLDVTERGARHPDHAAYVIYTSGSTGRPKGVVVAHRNVLDLFDRTRARFGFDADDVWTMFHSVAFDFSVWELWGALLHGGRVVVVPPEIVRAQDDFLDLLADEGVTVLNQTPSAFEQLSLAEAARPSVVSRLALRWVVFGGEALDLSVVDDWYARRGAGGPVAVNMYGITETTVHVTHRALDRATTGAGAGSLIGTGFDGVRVYLLDNALDPVPPGVVGELYVAGTGVARGYLDRAGLTAARFVANPHGVPGERMYRSGDLARWTADGELVYLGRSDEQVKIRGFRIEPGEVEAALTRHDEVAAAAVVVRADEAGDRRLVAYVVSGLDTGALRAHAARLLPEHMVPSAFVALDRLPLTVNGKLDRAALPAPEHTATGGGAPRTAAEAALCEVFAAVLGVAEVGIHDSFFDLGGHSLLAARLASRIRDAFGAEFSVRTVFETPTVAGIAAGLVPEDARRPRLTARPRPARIPLSFAQQRLWFLNRLQGPNATYNIPVALKLTGDLRPDALRAALADVVTRHETLRTVFADDADGPHQVVLDTTPDLAAVDARGQRVDDLLRAAAEAPFDLSVDGPLRATLFATGENEWVLLLVVHHIAGDGWSMPVLARDLAAAYTARAEGAAPDWAPLPVQYADYTLWQRELLGGEDDPDSAISAQLAHWRSTLAGQPEQLDLPTDRPRPSSPSHRCGTAAATLPPESHAALAALARQHDASLFMVVHAALAAVLTGVGAGTDLPIGTVVAGRTDAALEPLVGFFVNTLVLRTDTGGNPSFAELLDRVREVDLTAYANQDLPFERLVDVLSPERSLARHPLCQVVLSVTHPEDLDLALPGGVAVRARPVSAQAAKFDLAWTVTDRGRDTGLDVSLLYATDLFAHATAQRLVDRLVRVLTAVAAHPEHPIGSLDLLADDERHQLLTGWQGTVRDVPSGTLLEVFAERVAEHPDRPAVTHQGTTLSYAELDRRAAELAARLGALPPETRVAILMERSADLLVAVLAVVRAGAAYVPLNAENPDSRLSWIVADSAAPVVLADRVSADRARKIAGDAQVLAVDDTAAPAALPAVRVWPDQAACVMFTSGSTGTPKGVVATHDDIVALARDRWWDGGVVDRVLQHSPHAWDALTLELWMAWLRGGEVVVAPAGRLDARTIGALVVEHRITALWLTAGLFAVLAEEAPESFATVRQVWTGGDVVAPAAVTAVQRRCPSTTVINGYGPTETTVFATRYPVPALAEPPSVVPIGRPLDNMRGYVLDVSLRVLPPGIAGELYVAGSGVTRGYWSRPDLTAERYVACPFGAPGERMYRTGDLARWNLDGLLEFAGRADDQVKIRGFRIERGEIEAALAAHPRIAHNAVVVREDRPGDKRLVAYVVPEDGDLDLADVREHLVARLPSFMVPAALVPLAALPLTPNGKLDRAALPAPVRSAGTEGRAPVTEAERVLCGLVAELLGIDRSGPEDGFFELGGDSILSIQLVSRARRVGLDFTARDVFERRTIADLAAVATASTGRPVEEPGAGIGPLPLTPVLRWLADRGAPAAGFSQTVTVRVPPALGETALTEALQAVLDHHDALRTVVTPEWTAEIRAPGSVRAVVRRVDAAGVDDPTLRALAGAGGRTAVGQLDPARGDLVRALWFDRGPDTPGWLMLVVHHFAVDGVSWRILLPDLAEAWAAVDAGREPKLEPVGTSVRRWARLLVEQAGTPRRQAELPHWQAVLAGRSVRVADRALDPAHDTAGTARRLSRTLDADVTARLLTEVPSAYGAEVNDVLLAALALAVTEWRRADDGAVLVMLEGHGREEHVVDRADLSRTVGWFTSVHPVRVSPGPLDRADAWAGGPAAGVLLKRVKEQLRAAPDKGMGYGLLRHLDETTAAVLAGLPTPEIGFNYLGRFTTGDTDSGADWLVVPEAAGLVPGEDPAAPLAHPLELTALTEDGPRGAELVAAWQWAPGALSEHAVRELADLWFAALTALTTHAADRGAGGVTPSDLAVSSMTQDEIDEFEADLIADLETHQ</sequence>
<dbReference type="Pfam" id="PF13193">
    <property type="entry name" value="AMP-binding_C"/>
    <property type="match status" value="3"/>
</dbReference>
<dbReference type="CDD" id="cd19543">
    <property type="entry name" value="DCL_NRPS"/>
    <property type="match status" value="1"/>
</dbReference>
<dbReference type="RefSeq" id="WP_253780866.1">
    <property type="nucleotide sequence ID" value="NZ_JAMTCK010000036.1"/>
</dbReference>
<dbReference type="InterPro" id="IPR025110">
    <property type="entry name" value="AMP-bd_C"/>
</dbReference>
<dbReference type="Proteomes" id="UP001206128">
    <property type="component" value="Unassembled WGS sequence"/>
</dbReference>
<comment type="cofactor">
    <cofactor evidence="1">
        <name>pantetheine 4'-phosphate</name>
        <dbReference type="ChEBI" id="CHEBI:47942"/>
    </cofactor>
</comment>
<dbReference type="SMART" id="SM00823">
    <property type="entry name" value="PKS_PP"/>
    <property type="match status" value="3"/>
</dbReference>
<dbReference type="CDD" id="cd19540">
    <property type="entry name" value="LCL_NRPS-like"/>
    <property type="match status" value="2"/>
</dbReference>
<dbReference type="Gene3D" id="2.30.38.10">
    <property type="entry name" value="Luciferase, Domain 3"/>
    <property type="match status" value="2"/>
</dbReference>
<gene>
    <name evidence="8" type="ORF">LX83_007362</name>
</gene>
<proteinExistence type="predicted"/>
<keyword evidence="4" id="KW-0677">Repeat</keyword>
<dbReference type="GO" id="GO:0031177">
    <property type="term" value="F:phosphopantetheine binding"/>
    <property type="evidence" value="ECO:0007669"/>
    <property type="project" value="InterPro"/>
</dbReference>
<dbReference type="GO" id="GO:0005737">
    <property type="term" value="C:cytoplasm"/>
    <property type="evidence" value="ECO:0007669"/>
    <property type="project" value="TreeGrafter"/>
</dbReference>
<dbReference type="PANTHER" id="PTHR45527">
    <property type="entry name" value="NONRIBOSOMAL PEPTIDE SYNTHETASE"/>
    <property type="match status" value="1"/>
</dbReference>
<accession>A0AAE3GLL5</accession>
<dbReference type="InterPro" id="IPR020806">
    <property type="entry name" value="PKS_PP-bd"/>
</dbReference>
<dbReference type="FunFam" id="3.40.50.12780:FF:000012">
    <property type="entry name" value="Non-ribosomal peptide synthetase"/>
    <property type="match status" value="2"/>
</dbReference>
<evidence type="ECO:0000256" key="1">
    <source>
        <dbReference type="ARBA" id="ARBA00001957"/>
    </source>
</evidence>
<evidence type="ECO:0000256" key="3">
    <source>
        <dbReference type="ARBA" id="ARBA00022553"/>
    </source>
</evidence>
<dbReference type="Gene3D" id="3.40.50.12780">
    <property type="entry name" value="N-terminal domain of ligase-like"/>
    <property type="match status" value="1"/>
</dbReference>
<reference evidence="8" key="1">
    <citation type="submission" date="2022-06" db="EMBL/GenBank/DDBJ databases">
        <title>Genomic Encyclopedia of Archaeal and Bacterial Type Strains, Phase II (KMG-II): from individual species to whole genera.</title>
        <authorList>
            <person name="Goeker M."/>
        </authorList>
    </citation>
    <scope>NUCLEOTIDE SEQUENCE</scope>
    <source>
        <strain evidence="8">DSM 43935</strain>
    </source>
</reference>
<feature type="region of interest" description="Disordered" evidence="6">
    <location>
        <begin position="2284"/>
        <end position="2309"/>
    </location>
</feature>
<protein>
    <submittedName>
        <fullName evidence="8">Non-ribosomal peptide synthase domain TIGR01720/amino acid adenylation domain-containing protein</fullName>
    </submittedName>
</protein>
<name>A0AAE3GLL5_9PSEU</name>
<dbReference type="CDD" id="cd17643">
    <property type="entry name" value="A_NRPS_Cytc1-like"/>
    <property type="match status" value="1"/>
</dbReference>
<evidence type="ECO:0000313" key="8">
    <source>
        <dbReference type="EMBL" id="MCP2170471.1"/>
    </source>
</evidence>
<dbReference type="EMBL" id="JAMTCK010000036">
    <property type="protein sequence ID" value="MCP2170471.1"/>
    <property type="molecule type" value="Genomic_DNA"/>
</dbReference>
<comment type="caution">
    <text evidence="8">The sequence shown here is derived from an EMBL/GenBank/DDBJ whole genome shotgun (WGS) entry which is preliminary data.</text>
</comment>
<dbReference type="FunFam" id="2.30.38.10:FF:000001">
    <property type="entry name" value="Non-ribosomal peptide synthetase PvdI"/>
    <property type="match status" value="3"/>
</dbReference>
<evidence type="ECO:0000256" key="4">
    <source>
        <dbReference type="ARBA" id="ARBA00022737"/>
    </source>
</evidence>
<dbReference type="CDD" id="cd12117">
    <property type="entry name" value="A_NRPS_Srf_like"/>
    <property type="match status" value="1"/>
</dbReference>
<evidence type="ECO:0000259" key="7">
    <source>
        <dbReference type="PROSITE" id="PS50075"/>
    </source>
</evidence>
<dbReference type="PROSITE" id="PS00012">
    <property type="entry name" value="PHOSPHOPANTETHEINE"/>
    <property type="match status" value="3"/>
</dbReference>
<dbReference type="Gene3D" id="1.10.1200.10">
    <property type="entry name" value="ACP-like"/>
    <property type="match status" value="3"/>
</dbReference>
<dbReference type="Gene3D" id="3.30.300.30">
    <property type="match status" value="3"/>
</dbReference>
<dbReference type="FunFam" id="1.10.1200.10:FF:000016">
    <property type="entry name" value="Non-ribosomal peptide synthase"/>
    <property type="match status" value="2"/>
</dbReference>
<dbReference type="InterPro" id="IPR009081">
    <property type="entry name" value="PP-bd_ACP"/>
</dbReference>
<evidence type="ECO:0000313" key="9">
    <source>
        <dbReference type="Proteomes" id="UP001206128"/>
    </source>
</evidence>
<dbReference type="GO" id="GO:0072330">
    <property type="term" value="P:monocarboxylic acid biosynthetic process"/>
    <property type="evidence" value="ECO:0007669"/>
    <property type="project" value="UniProtKB-ARBA"/>
</dbReference>
<dbReference type="NCBIfam" id="TIGR01733">
    <property type="entry name" value="AA-adenyl-dom"/>
    <property type="match status" value="3"/>
</dbReference>
<dbReference type="GO" id="GO:0044550">
    <property type="term" value="P:secondary metabolite biosynthetic process"/>
    <property type="evidence" value="ECO:0007669"/>
    <property type="project" value="UniProtKB-ARBA"/>
</dbReference>
<dbReference type="NCBIfam" id="TIGR01720">
    <property type="entry name" value="NRPS-para261"/>
    <property type="match status" value="1"/>
</dbReference>
<dbReference type="InterPro" id="IPR001242">
    <property type="entry name" value="Condensation_dom"/>
</dbReference>
<dbReference type="GO" id="GO:0043041">
    <property type="term" value="P:amino acid activation for nonribosomal peptide biosynthetic process"/>
    <property type="evidence" value="ECO:0007669"/>
    <property type="project" value="TreeGrafter"/>
</dbReference>
<evidence type="ECO:0000256" key="5">
    <source>
        <dbReference type="ARBA" id="ARBA00023194"/>
    </source>
</evidence>
<evidence type="ECO:0000256" key="6">
    <source>
        <dbReference type="SAM" id="MobiDB-lite"/>
    </source>
</evidence>
<dbReference type="SUPFAM" id="SSF52777">
    <property type="entry name" value="CoA-dependent acyltransferases"/>
    <property type="match status" value="8"/>
</dbReference>
<dbReference type="CDD" id="cd19534">
    <property type="entry name" value="E_NRPS"/>
    <property type="match status" value="1"/>
</dbReference>
<dbReference type="PANTHER" id="PTHR45527:SF1">
    <property type="entry name" value="FATTY ACID SYNTHASE"/>
    <property type="match status" value="1"/>
</dbReference>
<dbReference type="SUPFAM" id="SSF56801">
    <property type="entry name" value="Acetyl-CoA synthetase-like"/>
    <property type="match status" value="3"/>
</dbReference>
<keyword evidence="2" id="KW-0596">Phosphopantetheine</keyword>
<keyword evidence="5" id="KW-0045">Antibiotic biosynthesis</keyword>
<dbReference type="Gene3D" id="3.40.50.980">
    <property type="match status" value="4"/>
</dbReference>
<dbReference type="InterPro" id="IPR023213">
    <property type="entry name" value="CAT-like_dom_sf"/>
</dbReference>
<dbReference type="InterPro" id="IPR010071">
    <property type="entry name" value="AA_adenyl_dom"/>
</dbReference>
<dbReference type="InterPro" id="IPR020845">
    <property type="entry name" value="AMP-binding_CS"/>
</dbReference>
<dbReference type="Pfam" id="PF00501">
    <property type="entry name" value="AMP-binding"/>
    <property type="match status" value="3"/>
</dbReference>
<feature type="domain" description="Carrier" evidence="7">
    <location>
        <begin position="1998"/>
        <end position="2073"/>
    </location>
</feature>
<dbReference type="InterPro" id="IPR006162">
    <property type="entry name" value="Ppantetheine_attach_site"/>
</dbReference>
<organism evidence="8 9">
    <name type="scientific">Goodfellowiella coeruleoviolacea</name>
    <dbReference type="NCBI Taxonomy" id="334858"/>
    <lineage>
        <taxon>Bacteria</taxon>
        <taxon>Bacillati</taxon>
        <taxon>Actinomycetota</taxon>
        <taxon>Actinomycetes</taxon>
        <taxon>Pseudonocardiales</taxon>
        <taxon>Pseudonocardiaceae</taxon>
        <taxon>Goodfellowiella</taxon>
    </lineage>
</organism>
<feature type="domain" description="Carrier" evidence="7">
    <location>
        <begin position="943"/>
        <end position="1018"/>
    </location>
</feature>
<dbReference type="InterPro" id="IPR010060">
    <property type="entry name" value="NRPS_synth"/>
</dbReference>
<dbReference type="Pfam" id="PF00668">
    <property type="entry name" value="Condensation"/>
    <property type="match status" value="4"/>
</dbReference>
<keyword evidence="3" id="KW-0597">Phosphoprotein</keyword>
<dbReference type="GO" id="GO:0003824">
    <property type="term" value="F:catalytic activity"/>
    <property type="evidence" value="ECO:0007669"/>
    <property type="project" value="InterPro"/>
</dbReference>
<dbReference type="InterPro" id="IPR045851">
    <property type="entry name" value="AMP-bd_C_sf"/>
</dbReference>
<dbReference type="InterPro" id="IPR000873">
    <property type="entry name" value="AMP-dep_synth/lig_dom"/>
</dbReference>
<dbReference type="NCBIfam" id="NF003417">
    <property type="entry name" value="PRK04813.1"/>
    <property type="match status" value="3"/>
</dbReference>
<dbReference type="PROSITE" id="PS50075">
    <property type="entry name" value="CARRIER"/>
    <property type="match status" value="3"/>
</dbReference>